<evidence type="ECO:0000313" key="3">
    <source>
        <dbReference type="EMBL" id="KAG0589682.1"/>
    </source>
</evidence>
<sequence length="589" mass="67981">MARLSSVDPDVDQYTPAAPSAQPSRTPPMAKALQFWQHLVHILFNLVLQLLVSVIPETMITGTFYSFVYVERLARVLIARMVSLVKLGTGRALRWAGCEHRTLAHSTTSCDPSRISWNLKALLKERLIMFTRMIIVSWVNIKVMLKVMIQLLFMFNVFKSFFEASMWNIVYKTKAKNPTIQQPGALLHLNQELRDIIFAKLPMVDVIRLQAVCKDFDKVKTNDTFKVARKMKEGSFGPNVFYLENNTTYMTWQWMSYDFICQQWRKMPSFSSLPLPDIELFKDFFVAGGGGLFCIDVGKDVIEELIVYQPLTKQKKRLPRLIHRRRPVLIHMLVEEISNSYKIIVAGCSTNGSENLSRKTEVYDSCTRCWNESGDIPGPEFALNDYQTGVYVKKLKTLFCVGFLPEDKGRGILAYNVEKGIWIKSILCQLPQSFLYNNIQISAQIMISQLLEYNNEIFLFSEEESGQEVTHSIHKLQEFEHFGAIDDDGNNIYQAEITWERVLCESRNGTRGLLTYPEFECLAYGKDKFCIFNTIERTGTLYDIHFQSGVYTFNKQEMPLFPRLKEDSLTFHTLNPMGYVFDLTFKISI</sequence>
<evidence type="ECO:0000256" key="2">
    <source>
        <dbReference type="SAM" id="Phobius"/>
    </source>
</evidence>
<dbReference type="AlphaFoldDB" id="A0A8T0J390"/>
<keyword evidence="2" id="KW-1133">Transmembrane helix</keyword>
<dbReference type="EMBL" id="CM026421">
    <property type="protein sequence ID" value="KAG0589682.1"/>
    <property type="molecule type" value="Genomic_DNA"/>
</dbReference>
<organism evidence="3 4">
    <name type="scientific">Ceratodon purpureus</name>
    <name type="common">Fire moss</name>
    <name type="synonym">Dicranum purpureum</name>
    <dbReference type="NCBI Taxonomy" id="3225"/>
    <lineage>
        <taxon>Eukaryota</taxon>
        <taxon>Viridiplantae</taxon>
        <taxon>Streptophyta</taxon>
        <taxon>Embryophyta</taxon>
        <taxon>Bryophyta</taxon>
        <taxon>Bryophytina</taxon>
        <taxon>Bryopsida</taxon>
        <taxon>Dicranidae</taxon>
        <taxon>Pseudoditrichales</taxon>
        <taxon>Ditrichaceae</taxon>
        <taxon>Ceratodon</taxon>
    </lineage>
</organism>
<feature type="region of interest" description="Disordered" evidence="1">
    <location>
        <begin position="1"/>
        <end position="26"/>
    </location>
</feature>
<dbReference type="Proteomes" id="UP000822688">
    <property type="component" value="Chromosome 1"/>
</dbReference>
<dbReference type="SUPFAM" id="SSF117281">
    <property type="entry name" value="Kelch motif"/>
    <property type="match status" value="1"/>
</dbReference>
<dbReference type="InterPro" id="IPR015915">
    <property type="entry name" value="Kelch-typ_b-propeller"/>
</dbReference>
<dbReference type="InterPro" id="IPR050796">
    <property type="entry name" value="SCF_F-box_component"/>
</dbReference>
<keyword evidence="2" id="KW-0472">Membrane</keyword>
<reference evidence="3" key="1">
    <citation type="submission" date="2020-06" db="EMBL/GenBank/DDBJ databases">
        <title>WGS assembly of Ceratodon purpureus strain R40.</title>
        <authorList>
            <person name="Carey S.B."/>
            <person name="Jenkins J."/>
            <person name="Shu S."/>
            <person name="Lovell J.T."/>
            <person name="Sreedasyam A."/>
            <person name="Maumus F."/>
            <person name="Tiley G.P."/>
            <person name="Fernandez-Pozo N."/>
            <person name="Barry K."/>
            <person name="Chen C."/>
            <person name="Wang M."/>
            <person name="Lipzen A."/>
            <person name="Daum C."/>
            <person name="Saski C.A."/>
            <person name="Payton A.C."/>
            <person name="Mcbreen J.C."/>
            <person name="Conrad R.E."/>
            <person name="Kollar L.M."/>
            <person name="Olsson S."/>
            <person name="Huttunen S."/>
            <person name="Landis J.B."/>
            <person name="Wickett N.J."/>
            <person name="Johnson M.G."/>
            <person name="Rensing S.A."/>
            <person name="Grimwood J."/>
            <person name="Schmutz J."/>
            <person name="Mcdaniel S.F."/>
        </authorList>
    </citation>
    <scope>NUCLEOTIDE SEQUENCE</scope>
    <source>
        <strain evidence="3">R40</strain>
    </source>
</reference>
<evidence type="ECO:0008006" key="5">
    <source>
        <dbReference type="Google" id="ProtNLM"/>
    </source>
</evidence>
<dbReference type="Gene3D" id="2.120.10.80">
    <property type="entry name" value="Kelch-type beta propeller"/>
    <property type="match status" value="1"/>
</dbReference>
<name>A0A8T0J390_CERPU</name>
<accession>A0A8T0J390</accession>
<evidence type="ECO:0000256" key="1">
    <source>
        <dbReference type="SAM" id="MobiDB-lite"/>
    </source>
</evidence>
<gene>
    <name evidence="3" type="ORF">KC19_1G039600</name>
</gene>
<keyword evidence="2" id="KW-0812">Transmembrane</keyword>
<feature type="transmembrane region" description="Helical" evidence="2">
    <location>
        <begin position="133"/>
        <end position="155"/>
    </location>
</feature>
<proteinExistence type="predicted"/>
<dbReference type="PANTHER" id="PTHR31672">
    <property type="entry name" value="BNACNNG10540D PROTEIN"/>
    <property type="match status" value="1"/>
</dbReference>
<evidence type="ECO:0000313" key="4">
    <source>
        <dbReference type="Proteomes" id="UP000822688"/>
    </source>
</evidence>
<dbReference type="PANTHER" id="PTHR31672:SF2">
    <property type="entry name" value="F-BOX DOMAIN-CONTAINING PROTEIN"/>
    <property type="match status" value="1"/>
</dbReference>
<protein>
    <recommendedName>
        <fullName evidence="5">F-box domain-containing protein</fullName>
    </recommendedName>
</protein>
<keyword evidence="4" id="KW-1185">Reference proteome</keyword>
<comment type="caution">
    <text evidence="3">The sequence shown here is derived from an EMBL/GenBank/DDBJ whole genome shotgun (WGS) entry which is preliminary data.</text>
</comment>